<dbReference type="PANTHER" id="PTHR42693">
    <property type="entry name" value="ARYLSULFATASE FAMILY MEMBER"/>
    <property type="match status" value="1"/>
</dbReference>
<keyword evidence="4" id="KW-0106">Calcium</keyword>
<evidence type="ECO:0000313" key="6">
    <source>
        <dbReference type="EMBL" id="QMU96424.1"/>
    </source>
</evidence>
<dbReference type="PANTHER" id="PTHR42693:SF53">
    <property type="entry name" value="ENDO-4-O-SULFATASE"/>
    <property type="match status" value="1"/>
</dbReference>
<dbReference type="SUPFAM" id="SSF53649">
    <property type="entry name" value="Alkaline phosphatase-like"/>
    <property type="match status" value="1"/>
</dbReference>
<dbReference type="GO" id="GO:0004065">
    <property type="term" value="F:arylsulfatase activity"/>
    <property type="evidence" value="ECO:0007669"/>
    <property type="project" value="TreeGrafter"/>
</dbReference>
<dbReference type="InterPro" id="IPR000917">
    <property type="entry name" value="Sulfatase_N"/>
</dbReference>
<dbReference type="EMBL" id="CP043732">
    <property type="protein sequence ID" value="QMU96424.1"/>
    <property type="molecule type" value="Genomic_DNA"/>
</dbReference>
<organism evidence="6 7">
    <name type="scientific">Microbacterium esteraromaticum</name>
    <dbReference type="NCBI Taxonomy" id="57043"/>
    <lineage>
        <taxon>Bacteria</taxon>
        <taxon>Bacillati</taxon>
        <taxon>Actinomycetota</taxon>
        <taxon>Actinomycetes</taxon>
        <taxon>Micrococcales</taxon>
        <taxon>Microbacteriaceae</taxon>
        <taxon>Microbacterium</taxon>
    </lineage>
</organism>
<gene>
    <name evidence="6" type="ORF">FVO59_03775</name>
</gene>
<dbReference type="InterPro" id="IPR050738">
    <property type="entry name" value="Sulfatase"/>
</dbReference>
<evidence type="ECO:0000259" key="5">
    <source>
        <dbReference type="Pfam" id="PF00884"/>
    </source>
</evidence>
<feature type="domain" description="Sulfatase N-terminal" evidence="5">
    <location>
        <begin position="10"/>
        <end position="419"/>
    </location>
</feature>
<evidence type="ECO:0000256" key="3">
    <source>
        <dbReference type="ARBA" id="ARBA00022801"/>
    </source>
</evidence>
<keyword evidence="3" id="KW-0378">Hydrolase</keyword>
<keyword evidence="2" id="KW-0479">Metal-binding</keyword>
<dbReference type="Proteomes" id="UP000515708">
    <property type="component" value="Chromosome"/>
</dbReference>
<evidence type="ECO:0000256" key="4">
    <source>
        <dbReference type="ARBA" id="ARBA00022837"/>
    </source>
</evidence>
<dbReference type="Pfam" id="PF00884">
    <property type="entry name" value="Sulfatase"/>
    <property type="match status" value="1"/>
</dbReference>
<sequence length="535" mass="59247">MTAARSGRRPDIVLILADDMGYSDLGCFGGDIDTPVLDRIAADGVRFTQFYNSPRCSPTRASLLTGLHPHQVGIGILTGDERPDGYAGDLAEGSHTIAELLGASGYRTYMSGKWHLSADMETPTSSWPNRRGFDRVFGTIEGAGSYFTPVSLHEDERDASVEWDDPDFYYTEAIGRRAAGFIADHAGRQPDQPLFLYAAFTAPHWPLHAPEAEISRYEGRFDEGWDVLRERRLQHMQAQGLLPEDQLLSPRDSMVPAWDDVDHKGWQARRMEVYAAQVTAMDRAVGEIVDALAAAGRLDDALIVFLSDNGACEEEMPPGGDPSFAQLPMVPRSSRDGRPVRLANSAEVEPGGEDTFTSYGREWANVSAAPFREYKHWVHEGGISTPLIVSGPAVTEPRICHEPAQLVDLLPTFLELAGAHYPPARGEHAVPAPEGISLSPVFGGEALPERPLFWEHEGNAAVRVGRWKLVRRHGEPWALHDMRRDRAELTDLSPVHPEIVRDLAQRYDDWAARVGVIPRQRILEAAARRRRHSPA</sequence>
<name>A0A7D8AAP7_9MICO</name>
<dbReference type="CDD" id="cd16025">
    <property type="entry name" value="PAS_like"/>
    <property type="match status" value="1"/>
</dbReference>
<dbReference type="RefSeq" id="WP_182254801.1">
    <property type="nucleotide sequence ID" value="NZ_CP043732.1"/>
</dbReference>
<reference evidence="6 7" key="1">
    <citation type="journal article" date="2020" name="Front. Microbiol.">
        <title>Design of Bacterial Strain-Specific qPCR Assays Using NGS Data and Publicly Available Resources and Its Application to Track Biocontrol Strains.</title>
        <authorList>
            <person name="Hernandez I."/>
            <person name="Sant C."/>
            <person name="Martinez R."/>
            <person name="Fernandez C."/>
        </authorList>
    </citation>
    <scope>NUCLEOTIDE SEQUENCE [LARGE SCALE GENOMIC DNA]</scope>
    <source>
        <strain evidence="6 7">B24</strain>
    </source>
</reference>
<evidence type="ECO:0000313" key="7">
    <source>
        <dbReference type="Proteomes" id="UP000515708"/>
    </source>
</evidence>
<protein>
    <submittedName>
        <fullName evidence="6">Arylsulfatase</fullName>
    </submittedName>
</protein>
<dbReference type="Gene3D" id="3.30.1120.10">
    <property type="match status" value="1"/>
</dbReference>
<dbReference type="PROSITE" id="PS00149">
    <property type="entry name" value="SULFATASE_2"/>
    <property type="match status" value="1"/>
</dbReference>
<dbReference type="AlphaFoldDB" id="A0A7D8AAP7"/>
<dbReference type="Gene3D" id="3.40.720.10">
    <property type="entry name" value="Alkaline Phosphatase, subunit A"/>
    <property type="match status" value="1"/>
</dbReference>
<dbReference type="InterPro" id="IPR024607">
    <property type="entry name" value="Sulfatase_CS"/>
</dbReference>
<evidence type="ECO:0000256" key="1">
    <source>
        <dbReference type="ARBA" id="ARBA00008779"/>
    </source>
</evidence>
<accession>A0A7D8AAP7</accession>
<evidence type="ECO:0000256" key="2">
    <source>
        <dbReference type="ARBA" id="ARBA00022723"/>
    </source>
</evidence>
<dbReference type="GO" id="GO:0046872">
    <property type="term" value="F:metal ion binding"/>
    <property type="evidence" value="ECO:0007669"/>
    <property type="project" value="UniProtKB-KW"/>
</dbReference>
<dbReference type="InterPro" id="IPR017850">
    <property type="entry name" value="Alkaline_phosphatase_core_sf"/>
</dbReference>
<comment type="similarity">
    <text evidence="1">Belongs to the sulfatase family.</text>
</comment>
<proteinExistence type="inferred from homology"/>